<reference evidence="2" key="1">
    <citation type="journal article" date="2020" name="Stud. Mycol.">
        <title>101 Dothideomycetes genomes: a test case for predicting lifestyles and emergence of pathogens.</title>
        <authorList>
            <person name="Haridas S."/>
            <person name="Albert R."/>
            <person name="Binder M."/>
            <person name="Bloem J."/>
            <person name="Labutti K."/>
            <person name="Salamov A."/>
            <person name="Andreopoulos B."/>
            <person name="Baker S."/>
            <person name="Barry K."/>
            <person name="Bills G."/>
            <person name="Bluhm B."/>
            <person name="Cannon C."/>
            <person name="Castanera R."/>
            <person name="Culley D."/>
            <person name="Daum C."/>
            <person name="Ezra D."/>
            <person name="Gonzalez J."/>
            <person name="Henrissat B."/>
            <person name="Kuo A."/>
            <person name="Liang C."/>
            <person name="Lipzen A."/>
            <person name="Lutzoni F."/>
            <person name="Magnuson J."/>
            <person name="Mondo S."/>
            <person name="Nolan M."/>
            <person name="Ohm R."/>
            <person name="Pangilinan J."/>
            <person name="Park H.-J."/>
            <person name="Ramirez L."/>
            <person name="Alfaro M."/>
            <person name="Sun H."/>
            <person name="Tritt A."/>
            <person name="Yoshinaga Y."/>
            <person name="Zwiers L.-H."/>
            <person name="Turgeon B."/>
            <person name="Goodwin S."/>
            <person name="Spatafora J."/>
            <person name="Crous P."/>
            <person name="Grigoriev I."/>
        </authorList>
    </citation>
    <scope>NUCLEOTIDE SEQUENCE</scope>
    <source>
        <strain evidence="2">SCOH1-5</strain>
    </source>
</reference>
<feature type="region of interest" description="Disordered" evidence="1">
    <location>
        <begin position="116"/>
        <end position="191"/>
    </location>
</feature>
<evidence type="ECO:0000313" key="2">
    <source>
        <dbReference type="EMBL" id="KAF2216558.1"/>
    </source>
</evidence>
<feature type="compositionally biased region" description="Basic and acidic residues" evidence="1">
    <location>
        <begin position="124"/>
        <end position="136"/>
    </location>
</feature>
<evidence type="ECO:0000256" key="1">
    <source>
        <dbReference type="SAM" id="MobiDB-lite"/>
    </source>
</evidence>
<dbReference type="EMBL" id="ML992664">
    <property type="protein sequence ID" value="KAF2216558.1"/>
    <property type="molecule type" value="Genomic_DNA"/>
</dbReference>
<proteinExistence type="predicted"/>
<name>A0A6A6FTN8_9PEZI</name>
<accession>A0A6A6FTN8</accession>
<dbReference type="OrthoDB" id="5397628at2759"/>
<keyword evidence="3" id="KW-1185">Reference proteome</keyword>
<protein>
    <submittedName>
        <fullName evidence="2">Uncharacterized protein</fullName>
    </submittedName>
</protein>
<sequence>MSSVVRFLNRLLPFATPGTPVYQDVIHLGVLAVLLYFAPQIQEHYQRNQELDNQPNGQPQPHDNHDGANQAAQINPHPNPAAAAAAAAANENPIEPAGPAAAQPAALMPPAHRNIGAKKAKSLAKKDQRRAYHEFQRSQGDAQRAKDAEGAAEREVAQAAEIARRKATEAKLEEKKAKEREKRREQERREREGQIALRERAVESVKEALEERRMCNLFDVGRQIGGADLDEVALEKILNAAGVVGRSKDGSAVTMVTSTGWIVRVREEDMRTAYETAAQTGDKEIDWEGFGEVLRKTLLEGG</sequence>
<organism evidence="2 3">
    <name type="scientific">Cercospora zeae-maydis SCOH1-5</name>
    <dbReference type="NCBI Taxonomy" id="717836"/>
    <lineage>
        <taxon>Eukaryota</taxon>
        <taxon>Fungi</taxon>
        <taxon>Dikarya</taxon>
        <taxon>Ascomycota</taxon>
        <taxon>Pezizomycotina</taxon>
        <taxon>Dothideomycetes</taxon>
        <taxon>Dothideomycetidae</taxon>
        <taxon>Mycosphaerellales</taxon>
        <taxon>Mycosphaerellaceae</taxon>
        <taxon>Cercospora</taxon>
    </lineage>
</organism>
<feature type="region of interest" description="Disordered" evidence="1">
    <location>
        <begin position="50"/>
        <end position="104"/>
    </location>
</feature>
<feature type="compositionally biased region" description="Basic and acidic residues" evidence="1">
    <location>
        <begin position="143"/>
        <end position="191"/>
    </location>
</feature>
<dbReference type="Proteomes" id="UP000799539">
    <property type="component" value="Unassembled WGS sequence"/>
</dbReference>
<feature type="compositionally biased region" description="Low complexity" evidence="1">
    <location>
        <begin position="68"/>
        <end position="104"/>
    </location>
</feature>
<evidence type="ECO:0000313" key="3">
    <source>
        <dbReference type="Proteomes" id="UP000799539"/>
    </source>
</evidence>
<dbReference type="AlphaFoldDB" id="A0A6A6FTN8"/>
<feature type="compositionally biased region" description="Polar residues" evidence="1">
    <location>
        <begin position="51"/>
        <end position="61"/>
    </location>
</feature>
<gene>
    <name evidence="2" type="ORF">CERZMDRAFT_109423</name>
</gene>